<reference evidence="3" key="1">
    <citation type="journal article" date="2022" name="bioRxiv">
        <title>Deciphering the potential niche of two novel black yeast fungi from a biological soil crust based on their genomes, phenotypes, and melanin regulation.</title>
        <authorList>
            <consortium name="DOE Joint Genome Institute"/>
            <person name="Carr E.C."/>
            <person name="Barton Q."/>
            <person name="Grambo S."/>
            <person name="Sullivan M."/>
            <person name="Renfro C.M."/>
            <person name="Kuo A."/>
            <person name="Pangilinan J."/>
            <person name="Lipzen A."/>
            <person name="Keymanesh K."/>
            <person name="Savage E."/>
            <person name="Barry K."/>
            <person name="Grigoriev I.V."/>
            <person name="Riekhof W.R."/>
            <person name="Harris S.S."/>
        </authorList>
    </citation>
    <scope>NUCLEOTIDE SEQUENCE</scope>
    <source>
        <strain evidence="3">JF 03-4F</strain>
    </source>
</reference>
<sequence>MSDLEVRSPGEETTTVWALASTTDNWDTTTTTAWALASTDNWDTTTTTAWALASTNGWTTTTETPCTTSTWSTTTSCTTTTTPYWTTSTTSCTTTTTTASKTTEHCGLCGDSTNTAPATYTNSAGQVVAVTHHKAGLSPGIVGAIVIGVFFGVLLLALLCIFCFRRARSQAYYEEDDESEDSRRRPPRPIDPYGGRPMTFVGGGDRPETKVVITRQQRMFVRPPARRVETRRERVVVVEDD</sequence>
<gene>
    <name evidence="3" type="ORF">EDD36DRAFT_239392</name>
</gene>
<keyword evidence="2" id="KW-0472">Membrane</keyword>
<dbReference type="Proteomes" id="UP001203852">
    <property type="component" value="Unassembled WGS sequence"/>
</dbReference>
<evidence type="ECO:0000256" key="2">
    <source>
        <dbReference type="SAM" id="Phobius"/>
    </source>
</evidence>
<evidence type="ECO:0008006" key="5">
    <source>
        <dbReference type="Google" id="ProtNLM"/>
    </source>
</evidence>
<feature type="transmembrane region" description="Helical" evidence="2">
    <location>
        <begin position="141"/>
        <end position="164"/>
    </location>
</feature>
<keyword evidence="2" id="KW-0812">Transmembrane</keyword>
<dbReference type="EMBL" id="MU404354">
    <property type="protein sequence ID" value="KAI1612518.1"/>
    <property type="molecule type" value="Genomic_DNA"/>
</dbReference>
<proteinExistence type="predicted"/>
<name>A0AAN6ICL5_9EURO</name>
<evidence type="ECO:0000256" key="1">
    <source>
        <dbReference type="SAM" id="MobiDB-lite"/>
    </source>
</evidence>
<organism evidence="3 4">
    <name type="scientific">Exophiala viscosa</name>
    <dbReference type="NCBI Taxonomy" id="2486360"/>
    <lineage>
        <taxon>Eukaryota</taxon>
        <taxon>Fungi</taxon>
        <taxon>Dikarya</taxon>
        <taxon>Ascomycota</taxon>
        <taxon>Pezizomycotina</taxon>
        <taxon>Eurotiomycetes</taxon>
        <taxon>Chaetothyriomycetidae</taxon>
        <taxon>Chaetothyriales</taxon>
        <taxon>Herpotrichiellaceae</taxon>
        <taxon>Exophiala</taxon>
    </lineage>
</organism>
<dbReference type="AlphaFoldDB" id="A0AAN6ICL5"/>
<keyword evidence="2" id="KW-1133">Transmembrane helix</keyword>
<keyword evidence="4" id="KW-1185">Reference proteome</keyword>
<comment type="caution">
    <text evidence="3">The sequence shown here is derived from an EMBL/GenBank/DDBJ whole genome shotgun (WGS) entry which is preliminary data.</text>
</comment>
<protein>
    <recommendedName>
        <fullName evidence="5">Mid2 domain-containing protein</fullName>
    </recommendedName>
</protein>
<evidence type="ECO:0000313" key="4">
    <source>
        <dbReference type="Proteomes" id="UP001203852"/>
    </source>
</evidence>
<evidence type="ECO:0000313" key="3">
    <source>
        <dbReference type="EMBL" id="KAI1612518.1"/>
    </source>
</evidence>
<feature type="region of interest" description="Disordered" evidence="1">
    <location>
        <begin position="174"/>
        <end position="208"/>
    </location>
</feature>
<accession>A0AAN6ICL5</accession>